<reference evidence="1" key="1">
    <citation type="journal article" date="2023" name="Mol. Ecol. Resour.">
        <title>Chromosome-level genome assembly of a triploid poplar Populus alba 'Berolinensis'.</title>
        <authorList>
            <person name="Chen S."/>
            <person name="Yu Y."/>
            <person name="Wang X."/>
            <person name="Wang S."/>
            <person name="Zhang T."/>
            <person name="Zhou Y."/>
            <person name="He R."/>
            <person name="Meng N."/>
            <person name="Wang Y."/>
            <person name="Liu W."/>
            <person name="Liu Z."/>
            <person name="Liu J."/>
            <person name="Guo Q."/>
            <person name="Huang H."/>
            <person name="Sederoff R.R."/>
            <person name="Wang G."/>
            <person name="Qu G."/>
            <person name="Chen S."/>
        </authorList>
    </citation>
    <scope>NUCLEOTIDE SEQUENCE</scope>
    <source>
        <strain evidence="1">SC-2020</strain>
    </source>
</reference>
<name>A0AAD6MKK1_9ROSI</name>
<dbReference type="EMBL" id="JAQIZT010000008">
    <property type="protein sequence ID" value="KAJ6987304.1"/>
    <property type="molecule type" value="Genomic_DNA"/>
</dbReference>
<gene>
    <name evidence="1" type="ORF">NC653_020523</name>
</gene>
<proteinExistence type="predicted"/>
<evidence type="ECO:0000313" key="1">
    <source>
        <dbReference type="EMBL" id="KAJ6987304.1"/>
    </source>
</evidence>
<organism evidence="1 2">
    <name type="scientific">Populus alba x Populus x berolinensis</name>
    <dbReference type="NCBI Taxonomy" id="444605"/>
    <lineage>
        <taxon>Eukaryota</taxon>
        <taxon>Viridiplantae</taxon>
        <taxon>Streptophyta</taxon>
        <taxon>Embryophyta</taxon>
        <taxon>Tracheophyta</taxon>
        <taxon>Spermatophyta</taxon>
        <taxon>Magnoliopsida</taxon>
        <taxon>eudicotyledons</taxon>
        <taxon>Gunneridae</taxon>
        <taxon>Pentapetalae</taxon>
        <taxon>rosids</taxon>
        <taxon>fabids</taxon>
        <taxon>Malpighiales</taxon>
        <taxon>Salicaceae</taxon>
        <taxon>Saliceae</taxon>
        <taxon>Populus</taxon>
    </lineage>
</organism>
<sequence>MTSLEKGDAMSRGFKQHFAKQALIPKIYLKTILDLNFFLGILLAKAQVVDQELHLCKSKDLEVLFIPT</sequence>
<keyword evidence="2" id="KW-1185">Reference proteome</keyword>
<comment type="caution">
    <text evidence="1">The sequence shown here is derived from an EMBL/GenBank/DDBJ whole genome shotgun (WGS) entry which is preliminary data.</text>
</comment>
<evidence type="ECO:0000313" key="2">
    <source>
        <dbReference type="Proteomes" id="UP001164929"/>
    </source>
</evidence>
<dbReference type="Proteomes" id="UP001164929">
    <property type="component" value="Chromosome 8"/>
</dbReference>
<protein>
    <submittedName>
        <fullName evidence="1">Uncharacterized protein</fullName>
    </submittedName>
</protein>
<dbReference type="AlphaFoldDB" id="A0AAD6MKK1"/>
<accession>A0AAD6MKK1</accession>